<dbReference type="PANTHER" id="PTHR13779">
    <property type="entry name" value="WERNER HELICASE-INTERACTING PROTEIN 1 FAMILY MEMBER"/>
    <property type="match status" value="1"/>
</dbReference>
<dbReference type="GO" id="GO:0017116">
    <property type="term" value="F:single-stranded DNA helicase activity"/>
    <property type="evidence" value="ECO:0007669"/>
    <property type="project" value="TreeGrafter"/>
</dbReference>
<dbReference type="InterPro" id="IPR032423">
    <property type="entry name" value="AAA_assoc_2"/>
</dbReference>
<dbReference type="SUPFAM" id="SSF48019">
    <property type="entry name" value="post-AAA+ oligomerization domain-like"/>
    <property type="match status" value="1"/>
</dbReference>
<protein>
    <recommendedName>
        <fullName evidence="3">Replication-associated recombination protein A</fullName>
    </recommendedName>
</protein>
<evidence type="ECO:0000313" key="9">
    <source>
        <dbReference type="Proteomes" id="UP000230790"/>
    </source>
</evidence>
<feature type="domain" description="AAA+ ATPase" evidence="7">
    <location>
        <begin position="53"/>
        <end position="170"/>
    </location>
</feature>
<evidence type="ECO:0000256" key="4">
    <source>
        <dbReference type="ARBA" id="ARBA00022705"/>
    </source>
</evidence>
<dbReference type="GO" id="GO:0016887">
    <property type="term" value="F:ATP hydrolysis activity"/>
    <property type="evidence" value="ECO:0007669"/>
    <property type="project" value="InterPro"/>
</dbReference>
<dbReference type="GO" id="GO:0000731">
    <property type="term" value="P:DNA synthesis involved in DNA repair"/>
    <property type="evidence" value="ECO:0007669"/>
    <property type="project" value="TreeGrafter"/>
</dbReference>
<dbReference type="Pfam" id="PF16193">
    <property type="entry name" value="AAA_assoc_2"/>
    <property type="match status" value="1"/>
</dbReference>
<evidence type="ECO:0000256" key="1">
    <source>
        <dbReference type="ARBA" id="ARBA00002393"/>
    </source>
</evidence>
<evidence type="ECO:0000313" key="8">
    <source>
        <dbReference type="EMBL" id="PJF49035.1"/>
    </source>
</evidence>
<comment type="similarity">
    <text evidence="2">Belongs to the AAA ATPase family. RarA/MGS1/WRNIP1 subfamily.</text>
</comment>
<dbReference type="InterPro" id="IPR027417">
    <property type="entry name" value="P-loop_NTPase"/>
</dbReference>
<dbReference type="SUPFAM" id="SSF52540">
    <property type="entry name" value="P-loop containing nucleoside triphosphate hydrolases"/>
    <property type="match status" value="1"/>
</dbReference>
<dbReference type="AlphaFoldDB" id="A0A2M8QGT2"/>
<dbReference type="FunFam" id="1.10.8.60:FF:000029">
    <property type="entry name" value="Replication-associated recombination protein A"/>
    <property type="match status" value="1"/>
</dbReference>
<dbReference type="Gene3D" id="1.20.272.10">
    <property type="match status" value="1"/>
</dbReference>
<dbReference type="NCBIfam" id="NF009881">
    <property type="entry name" value="PRK13341.1-2"/>
    <property type="match status" value="1"/>
</dbReference>
<evidence type="ECO:0000256" key="2">
    <source>
        <dbReference type="ARBA" id="ARBA00008959"/>
    </source>
</evidence>
<accession>A0A2M8QGT2</accession>
<keyword evidence="5" id="KW-0547">Nucleotide-binding</keyword>
<dbReference type="CDD" id="cd00009">
    <property type="entry name" value="AAA"/>
    <property type="match status" value="1"/>
</dbReference>
<dbReference type="Pfam" id="PF12002">
    <property type="entry name" value="MgsA_C"/>
    <property type="match status" value="1"/>
</dbReference>
<dbReference type="InterPro" id="IPR003959">
    <property type="entry name" value="ATPase_AAA_core"/>
</dbReference>
<keyword evidence="6" id="KW-0067">ATP-binding</keyword>
<dbReference type="GO" id="GO:0005524">
    <property type="term" value="F:ATP binding"/>
    <property type="evidence" value="ECO:0007669"/>
    <property type="project" value="UniProtKB-KW"/>
</dbReference>
<dbReference type="InterPro" id="IPR051314">
    <property type="entry name" value="AAA_ATPase_RarA/MGS1/WRNIP1"/>
</dbReference>
<gene>
    <name evidence="8" type="ORF">CUN48_00625</name>
</gene>
<dbReference type="CDD" id="cd18139">
    <property type="entry name" value="HLD_clamp_RarA"/>
    <property type="match status" value="1"/>
</dbReference>
<dbReference type="InterPro" id="IPR021886">
    <property type="entry name" value="MgsA_C"/>
</dbReference>
<dbReference type="FunFam" id="3.40.50.300:FF:000137">
    <property type="entry name" value="Replication-associated recombination protein A"/>
    <property type="match status" value="1"/>
</dbReference>
<comment type="caution">
    <text evidence="8">The sequence shown here is derived from an EMBL/GenBank/DDBJ whole genome shotgun (WGS) entry which is preliminary data.</text>
</comment>
<dbReference type="EMBL" id="PGTN01000002">
    <property type="protein sequence ID" value="PJF49035.1"/>
    <property type="molecule type" value="Genomic_DNA"/>
</dbReference>
<organism evidence="8 9">
    <name type="scientific">Candidatus Thermofonsia Clade 3 bacterium</name>
    <dbReference type="NCBI Taxonomy" id="2364212"/>
    <lineage>
        <taxon>Bacteria</taxon>
        <taxon>Bacillati</taxon>
        <taxon>Chloroflexota</taxon>
        <taxon>Candidatus Thermofontia</taxon>
        <taxon>Candidatus Thermofonsia Clade 3</taxon>
    </lineage>
</organism>
<dbReference type="Gene3D" id="1.10.3710.10">
    <property type="entry name" value="DNA polymerase III clamp loader subunits, C-terminal domain"/>
    <property type="match status" value="1"/>
</dbReference>
<dbReference type="GO" id="GO:0006261">
    <property type="term" value="P:DNA-templated DNA replication"/>
    <property type="evidence" value="ECO:0007669"/>
    <property type="project" value="TreeGrafter"/>
</dbReference>
<evidence type="ECO:0000256" key="5">
    <source>
        <dbReference type="ARBA" id="ARBA00022741"/>
    </source>
</evidence>
<evidence type="ECO:0000256" key="3">
    <source>
        <dbReference type="ARBA" id="ARBA00020776"/>
    </source>
</evidence>
<keyword evidence="4" id="KW-0235">DNA replication</keyword>
<dbReference type="Gene3D" id="3.40.50.300">
    <property type="entry name" value="P-loop containing nucleotide triphosphate hydrolases"/>
    <property type="match status" value="1"/>
</dbReference>
<name>A0A2M8QGT2_9CHLR</name>
<evidence type="ECO:0000256" key="6">
    <source>
        <dbReference type="ARBA" id="ARBA00022840"/>
    </source>
</evidence>
<proteinExistence type="inferred from homology"/>
<dbReference type="FunFam" id="1.20.272.10:FF:000001">
    <property type="entry name" value="Putative AAA family ATPase"/>
    <property type="match status" value="1"/>
</dbReference>
<dbReference type="Gene3D" id="1.10.8.60">
    <property type="match status" value="1"/>
</dbReference>
<dbReference type="Pfam" id="PF00004">
    <property type="entry name" value="AAA"/>
    <property type="match status" value="1"/>
</dbReference>
<dbReference type="InterPro" id="IPR008921">
    <property type="entry name" value="DNA_pol3_clamp-load_cplx_C"/>
</dbReference>
<dbReference type="SMART" id="SM00382">
    <property type="entry name" value="AAA"/>
    <property type="match status" value="1"/>
</dbReference>
<evidence type="ECO:0000259" key="7">
    <source>
        <dbReference type="SMART" id="SM00382"/>
    </source>
</evidence>
<dbReference type="GO" id="GO:0008047">
    <property type="term" value="F:enzyme activator activity"/>
    <property type="evidence" value="ECO:0007669"/>
    <property type="project" value="TreeGrafter"/>
</dbReference>
<dbReference type="PANTHER" id="PTHR13779:SF7">
    <property type="entry name" value="ATPASE WRNIP1"/>
    <property type="match status" value="1"/>
</dbReference>
<dbReference type="InterPro" id="IPR003593">
    <property type="entry name" value="AAA+_ATPase"/>
</dbReference>
<dbReference type="Proteomes" id="UP000230790">
    <property type="component" value="Unassembled WGS sequence"/>
</dbReference>
<sequence>MPDLFDYAQAEFDKVEAPLAARMRPRALDEFVGQEEIVGPGKLLRRAIEADRLFSSIILWGPPGTGKTTLARIIANRTRSHFETLNAVMAGVADIRRVVQDAKERRKLHRQRTILLVDEIHRFNKSQQDALLPHVEDGTIVLIGATTENPYFEVNSALISRSRLFMLRPLTEAQIITILRTALSDPERGYGNRRTPDGRPQVCVDEDALRHLARVAGGDARNALNALELAVESTPPDAAGVIHIDLAVAQESIQRRAVLYDKEGDAHYDTISAFIKSVRGSDPDAALYWLAKMLYAGEDPRFVMRRLLILASEDVGLADPMGLVVAAAAAQSLDYVGMPEGMYPLVEATLYLATAPKSNTATHYFRARAQIEAEGAGEVPDHLKDANRDARGLGHGRGYLYPHEFEGHWTPQNYLPREIAGLTFYTPSDQGYERIVAERLERWREAQRRALGIEGREAPMLSHEEIERMKRER</sequence>
<comment type="function">
    <text evidence="1">DNA-dependent ATPase that plays important roles in cellular responses to stalled DNA replication processes.</text>
</comment>
<reference evidence="8 9" key="1">
    <citation type="submission" date="2017-11" db="EMBL/GenBank/DDBJ databases">
        <title>Evolution of Phototrophy in the Chloroflexi Phylum Driven by Horizontal Gene Transfer.</title>
        <authorList>
            <person name="Ward L.M."/>
            <person name="Hemp J."/>
            <person name="Shih P.M."/>
            <person name="Mcglynn S.E."/>
            <person name="Fischer W."/>
        </authorList>
    </citation>
    <scope>NUCLEOTIDE SEQUENCE [LARGE SCALE GENOMIC DNA]</scope>
    <source>
        <strain evidence="8">JP3_7</strain>
    </source>
</reference>
<dbReference type="GO" id="GO:0003677">
    <property type="term" value="F:DNA binding"/>
    <property type="evidence" value="ECO:0007669"/>
    <property type="project" value="InterPro"/>
</dbReference>